<dbReference type="Pfam" id="PF13413">
    <property type="entry name" value="HTH_25"/>
    <property type="match status" value="1"/>
</dbReference>
<organism evidence="3 4">
    <name type="scientific">Microbulbifer salipaludis</name>
    <dbReference type="NCBI Taxonomy" id="187980"/>
    <lineage>
        <taxon>Bacteria</taxon>
        <taxon>Pseudomonadati</taxon>
        <taxon>Pseudomonadota</taxon>
        <taxon>Gammaproteobacteria</taxon>
        <taxon>Cellvibrionales</taxon>
        <taxon>Microbulbiferaceae</taxon>
        <taxon>Microbulbifer</taxon>
    </lineage>
</organism>
<dbReference type="InterPro" id="IPR050400">
    <property type="entry name" value="Bact_Cytoskel_RodZ"/>
</dbReference>
<gene>
    <name evidence="3" type="ORF">JF535_08150</name>
</gene>
<dbReference type="EMBL" id="JAEKJR010000002">
    <property type="protein sequence ID" value="MBN8430822.1"/>
    <property type="molecule type" value="Genomic_DNA"/>
</dbReference>
<feature type="domain" description="HTH cro/C1-type" evidence="2">
    <location>
        <begin position="32"/>
        <end position="53"/>
    </location>
</feature>
<reference evidence="3 4" key="1">
    <citation type="submission" date="2020-12" db="EMBL/GenBank/DDBJ databases">
        <title>Oil enriched cultivation method for isolating marine PHA-producing bacteria.</title>
        <authorList>
            <person name="Zheng W."/>
            <person name="Yu S."/>
            <person name="Huang Y."/>
        </authorList>
    </citation>
    <scope>NUCLEOTIDE SEQUENCE [LARGE SCALE GENOMIC DNA]</scope>
    <source>
        <strain evidence="3 4">SN0-2</strain>
    </source>
</reference>
<feature type="compositionally biased region" description="Polar residues" evidence="1">
    <location>
        <begin position="251"/>
        <end position="276"/>
    </location>
</feature>
<evidence type="ECO:0000313" key="4">
    <source>
        <dbReference type="Proteomes" id="UP000664293"/>
    </source>
</evidence>
<evidence type="ECO:0000256" key="1">
    <source>
        <dbReference type="SAM" id="MobiDB-lite"/>
    </source>
</evidence>
<comment type="caution">
    <text evidence="3">The sequence shown here is derived from an EMBL/GenBank/DDBJ whole genome shotgun (WGS) entry which is preliminary data.</text>
</comment>
<accession>A0ABS3E693</accession>
<dbReference type="Pfam" id="PF13464">
    <property type="entry name" value="RodZ_C"/>
    <property type="match status" value="1"/>
</dbReference>
<dbReference type="PANTHER" id="PTHR34475:SF1">
    <property type="entry name" value="CYTOSKELETON PROTEIN RODZ"/>
    <property type="match status" value="1"/>
</dbReference>
<dbReference type="RefSeq" id="WP_207001061.1">
    <property type="nucleotide sequence ID" value="NZ_JAEKJR010000002.1"/>
</dbReference>
<name>A0ABS3E693_9GAMM</name>
<evidence type="ECO:0000259" key="2">
    <source>
        <dbReference type="PROSITE" id="PS50943"/>
    </source>
</evidence>
<protein>
    <submittedName>
        <fullName evidence="3">DUF4115 domain-containing protein</fullName>
    </submittedName>
</protein>
<dbReference type="PANTHER" id="PTHR34475">
    <property type="match status" value="1"/>
</dbReference>
<dbReference type="CDD" id="cd00093">
    <property type="entry name" value="HTH_XRE"/>
    <property type="match status" value="1"/>
</dbReference>
<dbReference type="Gene3D" id="1.10.260.40">
    <property type="entry name" value="lambda repressor-like DNA-binding domains"/>
    <property type="match status" value="1"/>
</dbReference>
<sequence length="364" mass="37506">MSSSNSTPEQAQTPVAPEAEVEAQTATLGEQLRAAREQAGLTADELARRLCMTADKLEALEQDALEHFPGSTYVRGYIRNICKELGADETPVLAAFARQAPAEAPRAAVVPKGPVMGGGAVAGGGSGFGPLLLVVAMAAAGGYWWMGQQGTSAVSAEADLAAVAPSDTTLGAQDFAVAAAPSPDVEMAEDFAPETDAQLAETLGDDAESAGREPLTAQAPQPAREPQPSEQLELAEQPEPTVQPQRVEETTLAQVSQPVEAPSLQQATAEPTQAHQEAQAAIPAQTSALALSFSEESWVEVTDAAGNKLLATLQAAGSEVELKGEAPFSLMLGNAAATTVRYAGEVVDSAPLGNRRTRKLTVGG</sequence>
<feature type="compositionally biased region" description="Low complexity" evidence="1">
    <location>
        <begin position="217"/>
        <end position="231"/>
    </location>
</feature>
<dbReference type="Proteomes" id="UP000664293">
    <property type="component" value="Unassembled WGS sequence"/>
</dbReference>
<feature type="compositionally biased region" description="Polar residues" evidence="1">
    <location>
        <begin position="1"/>
        <end position="13"/>
    </location>
</feature>
<dbReference type="InterPro" id="IPR001387">
    <property type="entry name" value="Cro/C1-type_HTH"/>
</dbReference>
<dbReference type="PROSITE" id="PS50943">
    <property type="entry name" value="HTH_CROC1"/>
    <property type="match status" value="1"/>
</dbReference>
<dbReference type="SUPFAM" id="SSF47413">
    <property type="entry name" value="lambda repressor-like DNA-binding domains"/>
    <property type="match status" value="1"/>
</dbReference>
<evidence type="ECO:0000313" key="3">
    <source>
        <dbReference type="EMBL" id="MBN8430822.1"/>
    </source>
</evidence>
<dbReference type="InterPro" id="IPR010982">
    <property type="entry name" value="Lambda_DNA-bd_dom_sf"/>
</dbReference>
<dbReference type="InterPro" id="IPR025194">
    <property type="entry name" value="RodZ-like_C"/>
</dbReference>
<feature type="region of interest" description="Disordered" evidence="1">
    <location>
        <begin position="205"/>
        <end position="279"/>
    </location>
</feature>
<feature type="region of interest" description="Disordered" evidence="1">
    <location>
        <begin position="1"/>
        <end position="23"/>
    </location>
</feature>
<proteinExistence type="predicted"/>
<keyword evidence="4" id="KW-1185">Reference proteome</keyword>